<gene>
    <name evidence="1" type="ORF">CEXT_647021</name>
</gene>
<proteinExistence type="predicted"/>
<name>A0AAV4VS58_CAEEX</name>
<keyword evidence="2" id="KW-1185">Reference proteome</keyword>
<dbReference type="Proteomes" id="UP001054945">
    <property type="component" value="Unassembled WGS sequence"/>
</dbReference>
<evidence type="ECO:0000313" key="2">
    <source>
        <dbReference type="Proteomes" id="UP001054945"/>
    </source>
</evidence>
<comment type="caution">
    <text evidence="1">The sequence shown here is derived from an EMBL/GenBank/DDBJ whole genome shotgun (WGS) entry which is preliminary data.</text>
</comment>
<evidence type="ECO:0000313" key="1">
    <source>
        <dbReference type="EMBL" id="GIY72180.1"/>
    </source>
</evidence>
<organism evidence="1 2">
    <name type="scientific">Caerostris extrusa</name>
    <name type="common">Bark spider</name>
    <name type="synonym">Caerostris bankana</name>
    <dbReference type="NCBI Taxonomy" id="172846"/>
    <lineage>
        <taxon>Eukaryota</taxon>
        <taxon>Metazoa</taxon>
        <taxon>Ecdysozoa</taxon>
        <taxon>Arthropoda</taxon>
        <taxon>Chelicerata</taxon>
        <taxon>Arachnida</taxon>
        <taxon>Araneae</taxon>
        <taxon>Araneomorphae</taxon>
        <taxon>Entelegynae</taxon>
        <taxon>Araneoidea</taxon>
        <taxon>Araneidae</taxon>
        <taxon>Caerostris</taxon>
    </lineage>
</organism>
<protein>
    <submittedName>
        <fullName evidence="1">Uncharacterized protein</fullName>
    </submittedName>
</protein>
<dbReference type="AlphaFoldDB" id="A0AAV4VS58"/>
<reference evidence="1 2" key="1">
    <citation type="submission" date="2021-06" db="EMBL/GenBank/DDBJ databases">
        <title>Caerostris extrusa draft genome.</title>
        <authorList>
            <person name="Kono N."/>
            <person name="Arakawa K."/>
        </authorList>
    </citation>
    <scope>NUCLEOTIDE SEQUENCE [LARGE SCALE GENOMIC DNA]</scope>
</reference>
<accession>A0AAV4VS58</accession>
<sequence length="210" mass="23699">MCRRIISHEEGKNPKCLRWGWTDDRWHTAGGFVHASQWSGADVPFWQVGISITLHPIAPNGRTYSQMSYGGQNGWTDDLWHTAVGIVHASQWSGADVSFWQVGVSITNHPDAQNGRTYVQMSYSVRDGFNLKRHDLETAKIRPILRASLISTVELHTNAKPKGGGQMTVAHGGRNRPRFPVEWIGRPFLAGWCFDYPHPDAQNGRTYAYR</sequence>
<dbReference type="EMBL" id="BPLR01014910">
    <property type="protein sequence ID" value="GIY72180.1"/>
    <property type="molecule type" value="Genomic_DNA"/>
</dbReference>